<keyword evidence="1" id="KW-1133">Transmembrane helix</keyword>
<dbReference type="Proteomes" id="UP000034778">
    <property type="component" value="Unassembled WGS sequence"/>
</dbReference>
<feature type="transmembrane region" description="Helical" evidence="1">
    <location>
        <begin position="43"/>
        <end position="67"/>
    </location>
</feature>
<accession>A0A0F9ZLU0</accession>
<proteinExistence type="predicted"/>
<name>A0A0F9ZLU0_9BACT</name>
<protein>
    <submittedName>
        <fullName evidence="2">Uncharacterized protein</fullName>
    </submittedName>
</protein>
<dbReference type="STRING" id="1618566.UR35_C0002G0016"/>
<sequence>MADAYGLGPYSLRSRSSTLLGSTFFCYIKFMDVIHTFKKSDKGTLGVFLLFIPIVVFFTVLAIFKILN</sequence>
<evidence type="ECO:0000256" key="1">
    <source>
        <dbReference type="SAM" id="Phobius"/>
    </source>
</evidence>
<gene>
    <name evidence="2" type="ORF">UR35_C0002G0016</name>
</gene>
<keyword evidence="1" id="KW-0812">Transmembrane</keyword>
<organism evidence="2 3">
    <name type="scientific">Candidatus Woesebacteria bacterium GW2011_GWB1_33_22</name>
    <dbReference type="NCBI Taxonomy" id="1618566"/>
    <lineage>
        <taxon>Bacteria</taxon>
        <taxon>Candidatus Woeseibacteriota</taxon>
    </lineage>
</organism>
<dbReference type="EMBL" id="LBOW01000002">
    <property type="protein sequence ID" value="KKP45183.1"/>
    <property type="molecule type" value="Genomic_DNA"/>
</dbReference>
<keyword evidence="1" id="KW-0472">Membrane</keyword>
<evidence type="ECO:0000313" key="2">
    <source>
        <dbReference type="EMBL" id="KKP45183.1"/>
    </source>
</evidence>
<dbReference type="AlphaFoldDB" id="A0A0F9ZLU0"/>
<comment type="caution">
    <text evidence="2">The sequence shown here is derived from an EMBL/GenBank/DDBJ whole genome shotgun (WGS) entry which is preliminary data.</text>
</comment>
<reference evidence="2 3" key="1">
    <citation type="journal article" date="2015" name="Nature">
        <title>rRNA introns, odd ribosomes, and small enigmatic genomes across a large radiation of phyla.</title>
        <authorList>
            <person name="Brown C.T."/>
            <person name="Hug L.A."/>
            <person name="Thomas B.C."/>
            <person name="Sharon I."/>
            <person name="Castelle C.J."/>
            <person name="Singh A."/>
            <person name="Wilkins M.J."/>
            <person name="Williams K.H."/>
            <person name="Banfield J.F."/>
        </authorList>
    </citation>
    <scope>NUCLEOTIDE SEQUENCE [LARGE SCALE GENOMIC DNA]</scope>
</reference>
<evidence type="ECO:0000313" key="3">
    <source>
        <dbReference type="Proteomes" id="UP000034778"/>
    </source>
</evidence>